<dbReference type="STRING" id="525909.Afer_1011"/>
<dbReference type="PROSITE" id="PS51219">
    <property type="entry name" value="DPCK"/>
    <property type="match status" value="1"/>
</dbReference>
<comment type="subcellular location">
    <subcellularLocation>
        <location evidence="3">Cytoplasm</location>
    </subcellularLocation>
</comment>
<dbReference type="Proteomes" id="UP000000771">
    <property type="component" value="Chromosome"/>
</dbReference>
<dbReference type="OrthoDB" id="9812943at2"/>
<comment type="catalytic activity">
    <reaction evidence="3">
        <text>3'-dephospho-CoA + ATP = ADP + CoA + H(+)</text>
        <dbReference type="Rhea" id="RHEA:18245"/>
        <dbReference type="ChEBI" id="CHEBI:15378"/>
        <dbReference type="ChEBI" id="CHEBI:30616"/>
        <dbReference type="ChEBI" id="CHEBI:57287"/>
        <dbReference type="ChEBI" id="CHEBI:57328"/>
        <dbReference type="ChEBI" id="CHEBI:456216"/>
        <dbReference type="EC" id="2.7.1.24"/>
    </reaction>
</comment>
<dbReference type="AlphaFoldDB" id="C7LYZ1"/>
<keyword evidence="3 5" id="KW-0418">Kinase</keyword>
<dbReference type="RefSeq" id="WP_015798435.1">
    <property type="nucleotide sequence ID" value="NC_013124.1"/>
</dbReference>
<dbReference type="UniPathway" id="UPA00241">
    <property type="reaction ID" value="UER00356"/>
</dbReference>
<proteinExistence type="inferred from homology"/>
<dbReference type="NCBIfam" id="TIGR00152">
    <property type="entry name" value="dephospho-CoA kinase"/>
    <property type="match status" value="1"/>
</dbReference>
<keyword evidence="2 3" id="KW-0067">ATP-binding</keyword>
<reference evidence="5 6" key="1">
    <citation type="journal article" date="2009" name="Stand. Genomic Sci.">
        <title>Complete genome sequence of Acidimicrobium ferrooxidans type strain (ICP).</title>
        <authorList>
            <person name="Clum A."/>
            <person name="Nolan M."/>
            <person name="Lang E."/>
            <person name="Glavina Del Rio T."/>
            <person name="Tice H."/>
            <person name="Copeland A."/>
            <person name="Cheng J.F."/>
            <person name="Lucas S."/>
            <person name="Chen F."/>
            <person name="Bruce D."/>
            <person name="Goodwin L."/>
            <person name="Pitluck S."/>
            <person name="Ivanova N."/>
            <person name="Mavrommatis K."/>
            <person name="Mikhailova N."/>
            <person name="Pati A."/>
            <person name="Chen A."/>
            <person name="Palaniappan K."/>
            <person name="Goker M."/>
            <person name="Spring S."/>
            <person name="Land M."/>
            <person name="Hauser L."/>
            <person name="Chang Y.J."/>
            <person name="Jeffries C.C."/>
            <person name="Chain P."/>
            <person name="Bristow J."/>
            <person name="Eisen J.A."/>
            <person name="Markowitz V."/>
            <person name="Hugenholtz P."/>
            <person name="Kyrpides N.C."/>
            <person name="Klenk H.P."/>
            <person name="Lapidus A."/>
        </authorList>
    </citation>
    <scope>NUCLEOTIDE SEQUENCE [LARGE SCALE GENOMIC DNA]</scope>
    <source>
        <strain evidence="6">DSM 10331 / JCM 15462 / NBRC 103882 / ICP</strain>
    </source>
</reference>
<organism evidence="5 6">
    <name type="scientific">Acidimicrobium ferrooxidans (strain DSM 10331 / JCM 15462 / NBRC 103882 / ICP)</name>
    <dbReference type="NCBI Taxonomy" id="525909"/>
    <lineage>
        <taxon>Bacteria</taxon>
        <taxon>Bacillati</taxon>
        <taxon>Actinomycetota</taxon>
        <taxon>Acidimicrobiia</taxon>
        <taxon>Acidimicrobiales</taxon>
        <taxon>Acidimicrobiaceae</taxon>
        <taxon>Acidimicrobium</taxon>
    </lineage>
</organism>
<dbReference type="SUPFAM" id="SSF52540">
    <property type="entry name" value="P-loop containing nucleoside triphosphate hydrolases"/>
    <property type="match status" value="1"/>
</dbReference>
<evidence type="ECO:0000313" key="6">
    <source>
        <dbReference type="Proteomes" id="UP000000771"/>
    </source>
</evidence>
<evidence type="ECO:0000313" key="5">
    <source>
        <dbReference type="EMBL" id="ACU53949.1"/>
    </source>
</evidence>
<name>C7LYZ1_ACIFD</name>
<accession>C7LYZ1</accession>
<comment type="function">
    <text evidence="3">Catalyzes the phosphorylation of the 3'-hydroxyl group of dephosphocoenzyme A to form coenzyme A.</text>
</comment>
<feature type="binding site" evidence="3">
    <location>
        <begin position="12"/>
        <end position="17"/>
    </location>
    <ligand>
        <name>ATP</name>
        <dbReference type="ChEBI" id="CHEBI:30616"/>
    </ligand>
</feature>
<evidence type="ECO:0000256" key="1">
    <source>
        <dbReference type="ARBA" id="ARBA00022741"/>
    </source>
</evidence>
<gene>
    <name evidence="3" type="primary">coaE</name>
    <name evidence="5" type="ordered locus">Afer_1011</name>
</gene>
<dbReference type="GO" id="GO:0015937">
    <property type="term" value="P:coenzyme A biosynthetic process"/>
    <property type="evidence" value="ECO:0007669"/>
    <property type="project" value="UniProtKB-UniRule"/>
</dbReference>
<dbReference type="CDD" id="cd02022">
    <property type="entry name" value="DPCK"/>
    <property type="match status" value="1"/>
</dbReference>
<dbReference type="PANTHER" id="PTHR10695">
    <property type="entry name" value="DEPHOSPHO-COA KINASE-RELATED"/>
    <property type="match status" value="1"/>
</dbReference>
<dbReference type="KEGG" id="afo:Afer_1011"/>
<keyword evidence="6" id="KW-1185">Reference proteome</keyword>
<dbReference type="Gene3D" id="3.40.50.300">
    <property type="entry name" value="P-loop containing nucleotide triphosphate hydrolases"/>
    <property type="match status" value="1"/>
</dbReference>
<dbReference type="GO" id="GO:0004140">
    <property type="term" value="F:dephospho-CoA kinase activity"/>
    <property type="evidence" value="ECO:0007669"/>
    <property type="project" value="UniProtKB-UniRule"/>
</dbReference>
<keyword evidence="1 3" id="KW-0547">Nucleotide-binding</keyword>
<dbReference type="PANTHER" id="PTHR10695:SF46">
    <property type="entry name" value="BIFUNCTIONAL COENZYME A SYNTHASE-RELATED"/>
    <property type="match status" value="1"/>
</dbReference>
<dbReference type="GO" id="GO:0005524">
    <property type="term" value="F:ATP binding"/>
    <property type="evidence" value="ECO:0007669"/>
    <property type="project" value="UniProtKB-UniRule"/>
</dbReference>
<sequence length="204" mass="21685">MPTVIVVCGPTGSGKSTLRARLVERGAVGIDADEVARAVVEPGSEVLASLVAAFGDDICDNEGRLRRDVLAARAFGSAETTALLGRLTHPAIRAEIEAQLASAGDGDVVVVEVPLWRRADDWICPDLVVWVGASAERAGARVAEEGRMSEAELRQRRARFDFEAQRHEADLVIDNDGGPEALAKAADRVWSLALAADGKGHRRA</sequence>
<keyword evidence="3" id="KW-0963">Cytoplasm</keyword>
<dbReference type="eggNOG" id="COG0237">
    <property type="taxonomic scope" value="Bacteria"/>
</dbReference>
<evidence type="ECO:0000256" key="2">
    <source>
        <dbReference type="ARBA" id="ARBA00022840"/>
    </source>
</evidence>
<dbReference type="EC" id="2.7.1.24" evidence="3 4"/>
<dbReference type="InterPro" id="IPR001977">
    <property type="entry name" value="Depp_CoAkinase"/>
</dbReference>
<dbReference type="Pfam" id="PF01121">
    <property type="entry name" value="CoaE"/>
    <property type="match status" value="1"/>
</dbReference>
<comment type="pathway">
    <text evidence="3">Cofactor biosynthesis; coenzyme A biosynthesis; CoA from (R)-pantothenate: step 5/5.</text>
</comment>
<evidence type="ECO:0000256" key="3">
    <source>
        <dbReference type="HAMAP-Rule" id="MF_00376"/>
    </source>
</evidence>
<comment type="similarity">
    <text evidence="3">Belongs to the CoaE family.</text>
</comment>
<dbReference type="HAMAP" id="MF_00376">
    <property type="entry name" value="Dephospho_CoA_kinase"/>
    <property type="match status" value="1"/>
</dbReference>
<keyword evidence="3" id="KW-0173">Coenzyme A biosynthesis</keyword>
<dbReference type="InterPro" id="IPR027417">
    <property type="entry name" value="P-loop_NTPase"/>
</dbReference>
<protein>
    <recommendedName>
        <fullName evidence="3 4">Dephospho-CoA kinase</fullName>
        <ecNumber evidence="3 4">2.7.1.24</ecNumber>
    </recommendedName>
    <alternativeName>
        <fullName evidence="3">Dephosphocoenzyme A kinase</fullName>
    </alternativeName>
</protein>
<dbReference type="EMBL" id="CP001631">
    <property type="protein sequence ID" value="ACU53949.1"/>
    <property type="molecule type" value="Genomic_DNA"/>
</dbReference>
<dbReference type="GO" id="GO:0005737">
    <property type="term" value="C:cytoplasm"/>
    <property type="evidence" value="ECO:0007669"/>
    <property type="project" value="UniProtKB-SubCell"/>
</dbReference>
<dbReference type="HOGENOM" id="CLU_057180_1_1_11"/>
<keyword evidence="3" id="KW-0808">Transferase</keyword>
<evidence type="ECO:0000256" key="4">
    <source>
        <dbReference type="NCBIfam" id="TIGR00152"/>
    </source>
</evidence>